<gene>
    <name evidence="3" type="ORF">GCM10010911_12070</name>
</gene>
<organism evidence="3 4">
    <name type="scientific">Paenibacillus nasutitermitis</name>
    <dbReference type="NCBI Taxonomy" id="1652958"/>
    <lineage>
        <taxon>Bacteria</taxon>
        <taxon>Bacillati</taxon>
        <taxon>Bacillota</taxon>
        <taxon>Bacilli</taxon>
        <taxon>Bacillales</taxon>
        <taxon>Paenibacillaceae</taxon>
        <taxon>Paenibacillus</taxon>
    </lineage>
</organism>
<feature type="chain" id="PRO_5037321654" description="GH18 domain-containing protein" evidence="1">
    <location>
        <begin position="31"/>
        <end position="417"/>
    </location>
</feature>
<protein>
    <recommendedName>
        <fullName evidence="2">GH18 domain-containing protein</fullName>
    </recommendedName>
</protein>
<evidence type="ECO:0000259" key="2">
    <source>
        <dbReference type="PROSITE" id="PS51910"/>
    </source>
</evidence>
<dbReference type="Pfam" id="PF00704">
    <property type="entry name" value="Glyco_hydro_18"/>
    <property type="match status" value="1"/>
</dbReference>
<accession>A0A917DQ69</accession>
<dbReference type="PANTHER" id="PTHR46066">
    <property type="entry name" value="CHITINASE DOMAIN-CONTAINING PROTEIN 1 FAMILY MEMBER"/>
    <property type="match status" value="1"/>
</dbReference>
<evidence type="ECO:0000256" key="1">
    <source>
        <dbReference type="SAM" id="SignalP"/>
    </source>
</evidence>
<proteinExistence type="predicted"/>
<feature type="domain" description="GH18" evidence="2">
    <location>
        <begin position="157"/>
        <end position="413"/>
    </location>
</feature>
<dbReference type="InterPro" id="IPR001223">
    <property type="entry name" value="Glyco_hydro18_cat"/>
</dbReference>
<dbReference type="Gene3D" id="3.20.20.80">
    <property type="entry name" value="Glycosidases"/>
    <property type="match status" value="1"/>
</dbReference>
<dbReference type="GO" id="GO:0008061">
    <property type="term" value="F:chitin binding"/>
    <property type="evidence" value="ECO:0007669"/>
    <property type="project" value="InterPro"/>
</dbReference>
<dbReference type="InterPro" id="IPR036582">
    <property type="entry name" value="Mao_N_sf"/>
</dbReference>
<comment type="caution">
    <text evidence="3">The sequence shown here is derived from an EMBL/GenBank/DDBJ whole genome shotgun (WGS) entry which is preliminary data.</text>
</comment>
<evidence type="ECO:0000313" key="4">
    <source>
        <dbReference type="Proteomes" id="UP000612456"/>
    </source>
</evidence>
<keyword evidence="1" id="KW-0732">Signal</keyword>
<reference evidence="3" key="2">
    <citation type="submission" date="2020-09" db="EMBL/GenBank/DDBJ databases">
        <authorList>
            <person name="Sun Q."/>
            <person name="Zhou Y."/>
        </authorList>
    </citation>
    <scope>NUCLEOTIDE SEQUENCE</scope>
    <source>
        <strain evidence="3">CGMCC 1.15178</strain>
    </source>
</reference>
<dbReference type="SUPFAM" id="SSF55383">
    <property type="entry name" value="Copper amine oxidase, domain N"/>
    <property type="match status" value="1"/>
</dbReference>
<sequence>MMRKSRKIALILCSSFLLLSGYGSSSKAEAASVPPSILLDSYPLPFPADPIVIQGTTMVPFRAIAEAMQISVEWQAKTQSIVATKSIDGVNQTIILRMKSKTATVNGKSQPLTVAPLSHGGSVLVPLSFFSSQFGATVSWDAKTRTVAITSPKEDLYTLGFYAISSYDERRFINQLDSVSFGWARIDAGGQLTLQGKDFYWPPSAGETTPESIITSASAIGTSPELMVVSTDGKGELTKILEDSTLRASTIDSIVELAAEKQFEGITLDFEGLGLTGDAAKVQHSFTEFVRLLDEKATPRNLKLTLALHPLNSSYKGYDYKKLAAYADQIVIMAYDYTYTKGPEPMKKVDEAIVMALKQVPKNKLVLGISLDSENPDTVNAKIGLAKRYDLKGVAFWRIGIIGEPVMQRMQQSLIFK</sequence>
<dbReference type="InterPro" id="IPR017853">
    <property type="entry name" value="GH"/>
</dbReference>
<dbReference type="PANTHER" id="PTHR46066:SF2">
    <property type="entry name" value="CHITINASE DOMAIN-CONTAINING PROTEIN 1"/>
    <property type="match status" value="1"/>
</dbReference>
<dbReference type="PROSITE" id="PS51910">
    <property type="entry name" value="GH18_2"/>
    <property type="match status" value="1"/>
</dbReference>
<dbReference type="InterPro" id="IPR012854">
    <property type="entry name" value="Cu_amine_oxidase-like_N"/>
</dbReference>
<dbReference type="Pfam" id="PF07833">
    <property type="entry name" value="Cu_amine_oxidN1"/>
    <property type="match status" value="1"/>
</dbReference>
<dbReference type="AlphaFoldDB" id="A0A917DQ69"/>
<reference evidence="3" key="1">
    <citation type="journal article" date="2014" name="Int. J. Syst. Evol. Microbiol.">
        <title>Complete genome sequence of Corynebacterium casei LMG S-19264T (=DSM 44701T), isolated from a smear-ripened cheese.</title>
        <authorList>
            <consortium name="US DOE Joint Genome Institute (JGI-PGF)"/>
            <person name="Walter F."/>
            <person name="Albersmeier A."/>
            <person name="Kalinowski J."/>
            <person name="Ruckert C."/>
        </authorList>
    </citation>
    <scope>NUCLEOTIDE SEQUENCE</scope>
    <source>
        <strain evidence="3">CGMCC 1.15178</strain>
    </source>
</reference>
<dbReference type="EMBL" id="BMHP01000001">
    <property type="protein sequence ID" value="GGD55958.1"/>
    <property type="molecule type" value="Genomic_DNA"/>
</dbReference>
<dbReference type="SMART" id="SM00636">
    <property type="entry name" value="Glyco_18"/>
    <property type="match status" value="1"/>
</dbReference>
<keyword evidence="4" id="KW-1185">Reference proteome</keyword>
<dbReference type="SUPFAM" id="SSF51445">
    <property type="entry name" value="(Trans)glycosidases"/>
    <property type="match status" value="1"/>
</dbReference>
<name>A0A917DQ69_9BACL</name>
<feature type="signal peptide" evidence="1">
    <location>
        <begin position="1"/>
        <end position="30"/>
    </location>
</feature>
<dbReference type="Proteomes" id="UP000612456">
    <property type="component" value="Unassembled WGS sequence"/>
</dbReference>
<dbReference type="InterPro" id="IPR011583">
    <property type="entry name" value="Chitinase_II/V-like_cat"/>
</dbReference>
<dbReference type="Gene3D" id="3.30.457.10">
    <property type="entry name" value="Copper amine oxidase-like, N-terminal domain"/>
    <property type="match status" value="1"/>
</dbReference>
<evidence type="ECO:0000313" key="3">
    <source>
        <dbReference type="EMBL" id="GGD55958.1"/>
    </source>
</evidence>
<dbReference type="GO" id="GO:0005975">
    <property type="term" value="P:carbohydrate metabolic process"/>
    <property type="evidence" value="ECO:0007669"/>
    <property type="project" value="InterPro"/>
</dbReference>